<dbReference type="EMBL" id="JACHJS010000001">
    <property type="protein sequence ID" value="MBB4963752.1"/>
    <property type="molecule type" value="Genomic_DNA"/>
</dbReference>
<accession>A0A7W7WUG1</accession>
<name>A0A7W7WUG1_9PSEU</name>
<dbReference type="AlphaFoldDB" id="A0A7W7WUG1"/>
<proteinExistence type="predicted"/>
<evidence type="ECO:0000313" key="1">
    <source>
        <dbReference type="EMBL" id="MBB4963752.1"/>
    </source>
</evidence>
<dbReference type="RefSeq" id="WP_184666500.1">
    <property type="nucleotide sequence ID" value="NZ_BAABAI010000034.1"/>
</dbReference>
<comment type="caution">
    <text evidence="1">The sequence shown here is derived from an EMBL/GenBank/DDBJ whole genome shotgun (WGS) entry which is preliminary data.</text>
</comment>
<evidence type="ECO:0000313" key="2">
    <source>
        <dbReference type="Proteomes" id="UP000542674"/>
    </source>
</evidence>
<organism evidence="1 2">
    <name type="scientific">Saccharothrix violaceirubra</name>
    <dbReference type="NCBI Taxonomy" id="413306"/>
    <lineage>
        <taxon>Bacteria</taxon>
        <taxon>Bacillati</taxon>
        <taxon>Actinomycetota</taxon>
        <taxon>Actinomycetes</taxon>
        <taxon>Pseudonocardiales</taxon>
        <taxon>Pseudonocardiaceae</taxon>
        <taxon>Saccharothrix</taxon>
    </lineage>
</organism>
<protein>
    <submittedName>
        <fullName evidence="1">Uncharacterized protein</fullName>
    </submittedName>
</protein>
<keyword evidence="2" id="KW-1185">Reference proteome</keyword>
<gene>
    <name evidence="1" type="ORF">F4559_001111</name>
</gene>
<reference evidence="1 2" key="1">
    <citation type="submission" date="2020-08" db="EMBL/GenBank/DDBJ databases">
        <title>Sequencing the genomes of 1000 actinobacteria strains.</title>
        <authorList>
            <person name="Klenk H.-P."/>
        </authorList>
    </citation>
    <scope>NUCLEOTIDE SEQUENCE [LARGE SCALE GENOMIC DNA]</scope>
    <source>
        <strain evidence="1 2">DSM 45084</strain>
    </source>
</reference>
<sequence length="82" mass="9046">MTAPDPETTAARDLATAWCTLPGWTRAHALIEIGSMGAVALYSTGCERDYRPPDPEVDEPIVAPDDMPRCKRCLRRSEERAS</sequence>
<dbReference type="Proteomes" id="UP000542674">
    <property type="component" value="Unassembled WGS sequence"/>
</dbReference>